<feature type="compositionally biased region" description="Low complexity" evidence="1">
    <location>
        <begin position="24"/>
        <end position="34"/>
    </location>
</feature>
<feature type="signal peptide" evidence="2">
    <location>
        <begin position="1"/>
        <end position="23"/>
    </location>
</feature>
<feature type="region of interest" description="Disordered" evidence="1">
    <location>
        <begin position="24"/>
        <end position="44"/>
    </location>
</feature>
<dbReference type="AlphaFoldDB" id="A0A6I6MLA0"/>
<evidence type="ECO:0000256" key="1">
    <source>
        <dbReference type="SAM" id="MobiDB-lite"/>
    </source>
</evidence>
<sequence>MKLARLSLAIALLACAVAAPAYAQQTQSTAGAQQDPRGRTDRRSAVGGRFQLDVSGHTAGFVDKVGGEEQTTAPPVQRVGPAAAAVVRPSTVLRPGTIILAPVTPAKDDDED</sequence>
<evidence type="ECO:0000313" key="4">
    <source>
        <dbReference type="Proteomes" id="UP000431269"/>
    </source>
</evidence>
<accession>A0A6I6MLA0</accession>
<feature type="chain" id="PRO_5026272607" evidence="2">
    <location>
        <begin position="24"/>
        <end position="112"/>
    </location>
</feature>
<keyword evidence="4" id="KW-1185">Reference proteome</keyword>
<name>A0A6I6MLA0_9CAUL</name>
<dbReference type="RefSeq" id="WP_158764933.1">
    <property type="nucleotide sequence ID" value="NZ_CP047045.1"/>
</dbReference>
<proteinExistence type="predicted"/>
<organism evidence="3 4">
    <name type="scientific">Terricaulis silvestris</name>
    <dbReference type="NCBI Taxonomy" id="2686094"/>
    <lineage>
        <taxon>Bacteria</taxon>
        <taxon>Pseudomonadati</taxon>
        <taxon>Pseudomonadota</taxon>
        <taxon>Alphaproteobacteria</taxon>
        <taxon>Caulobacterales</taxon>
        <taxon>Caulobacteraceae</taxon>
        <taxon>Terricaulis</taxon>
    </lineage>
</organism>
<dbReference type="Proteomes" id="UP000431269">
    <property type="component" value="Chromosome"/>
</dbReference>
<protein>
    <submittedName>
        <fullName evidence="3">Uncharacterized protein</fullName>
    </submittedName>
</protein>
<evidence type="ECO:0000313" key="3">
    <source>
        <dbReference type="EMBL" id="QGZ93956.1"/>
    </source>
</evidence>
<gene>
    <name evidence="3" type="ORF">DSM104635_00771</name>
</gene>
<dbReference type="KEGG" id="tsv:DSM104635_00771"/>
<keyword evidence="2" id="KW-0732">Signal</keyword>
<reference evidence="4" key="1">
    <citation type="submission" date="2019-12" db="EMBL/GenBank/DDBJ databases">
        <title>Complete genome of Terracaulis silvestris 0127_4.</title>
        <authorList>
            <person name="Vieira S."/>
            <person name="Riedel T."/>
            <person name="Sproer C."/>
            <person name="Pascual J."/>
            <person name="Boedeker C."/>
            <person name="Overmann J."/>
        </authorList>
    </citation>
    <scope>NUCLEOTIDE SEQUENCE [LARGE SCALE GENOMIC DNA]</scope>
    <source>
        <strain evidence="4">0127_4</strain>
    </source>
</reference>
<dbReference type="EMBL" id="CP047045">
    <property type="protein sequence ID" value="QGZ93956.1"/>
    <property type="molecule type" value="Genomic_DNA"/>
</dbReference>
<evidence type="ECO:0000256" key="2">
    <source>
        <dbReference type="SAM" id="SignalP"/>
    </source>
</evidence>